<dbReference type="EMBL" id="QOWE01000014">
    <property type="protein sequence ID" value="RCR68297.1"/>
    <property type="molecule type" value="Genomic_DNA"/>
</dbReference>
<proteinExistence type="predicted"/>
<reference evidence="1 2" key="1">
    <citation type="submission" date="2018-07" db="EMBL/GenBank/DDBJ databases">
        <title>Genome analysis of Larkinella rosea.</title>
        <authorList>
            <person name="Zhou Z."/>
            <person name="Wang G."/>
        </authorList>
    </citation>
    <scope>NUCLEOTIDE SEQUENCE [LARGE SCALE GENOMIC DNA]</scope>
    <source>
        <strain evidence="2">zzj9</strain>
    </source>
</reference>
<gene>
    <name evidence="1" type="ORF">DUE52_18045</name>
</gene>
<name>A0A368JKW1_9BACT</name>
<dbReference type="RefSeq" id="WP_114407428.1">
    <property type="nucleotide sequence ID" value="NZ_QOWE01000014.1"/>
</dbReference>
<sequence>METKVKSTTDEFRTRVFWRWNDYQQRVKNGGTVEANEGVTAHHLDSVDLFLRGHLCGEYNLRFLNTEIRQLLDLFKIIHKSTQDAYEDVFWLIVDAYRDMIELELYEMIPALKTALAKITANHFPNVALLVFPEDPQADHVDSLIIAYQWDKVKDPATTQPARPIDIVLKDHNPDRCYERAIADNLPLSAQKLCSYIDDIDLAFRVYLMNPSSNLRRFYREVARFEKAFPAVDIKRVITAAIDEDLKGQLLNNEIWEVMPRFNEGWKKIKERYDL</sequence>
<evidence type="ECO:0000313" key="2">
    <source>
        <dbReference type="Proteomes" id="UP000253383"/>
    </source>
</evidence>
<accession>A0A368JKW1</accession>
<dbReference type="Proteomes" id="UP000253383">
    <property type="component" value="Unassembled WGS sequence"/>
</dbReference>
<dbReference type="AlphaFoldDB" id="A0A368JKW1"/>
<protein>
    <submittedName>
        <fullName evidence="1">Uncharacterized protein</fullName>
    </submittedName>
</protein>
<evidence type="ECO:0000313" key="1">
    <source>
        <dbReference type="EMBL" id="RCR68297.1"/>
    </source>
</evidence>
<organism evidence="1 2">
    <name type="scientific">Larkinella punicea</name>
    <dbReference type="NCBI Taxonomy" id="2315727"/>
    <lineage>
        <taxon>Bacteria</taxon>
        <taxon>Pseudomonadati</taxon>
        <taxon>Bacteroidota</taxon>
        <taxon>Cytophagia</taxon>
        <taxon>Cytophagales</taxon>
        <taxon>Spirosomataceae</taxon>
        <taxon>Larkinella</taxon>
    </lineage>
</organism>
<keyword evidence="2" id="KW-1185">Reference proteome</keyword>
<comment type="caution">
    <text evidence="1">The sequence shown here is derived from an EMBL/GenBank/DDBJ whole genome shotgun (WGS) entry which is preliminary data.</text>
</comment>